<keyword evidence="1" id="KW-0812">Transmembrane</keyword>
<organism evidence="2 3">
    <name type="scientific">Candidatus Gottesmanbacteria bacterium RIFCSPLOWO2_01_FULL_42_22</name>
    <dbReference type="NCBI Taxonomy" id="1798391"/>
    <lineage>
        <taxon>Bacteria</taxon>
        <taxon>Candidatus Gottesmaniibacteriota</taxon>
    </lineage>
</organism>
<keyword evidence="1" id="KW-0472">Membrane</keyword>
<keyword evidence="1" id="KW-1133">Transmembrane helix</keyword>
<reference evidence="2 3" key="1">
    <citation type="journal article" date="2016" name="Nat. Commun.">
        <title>Thousands of microbial genomes shed light on interconnected biogeochemical processes in an aquifer system.</title>
        <authorList>
            <person name="Anantharaman K."/>
            <person name="Brown C.T."/>
            <person name="Hug L.A."/>
            <person name="Sharon I."/>
            <person name="Castelle C.J."/>
            <person name="Probst A.J."/>
            <person name="Thomas B.C."/>
            <person name="Singh A."/>
            <person name="Wilkins M.J."/>
            <person name="Karaoz U."/>
            <person name="Brodie E.L."/>
            <person name="Williams K.H."/>
            <person name="Hubbard S.S."/>
            <person name="Banfield J.F."/>
        </authorList>
    </citation>
    <scope>NUCLEOTIDE SEQUENCE [LARGE SCALE GENOMIC DNA]</scope>
</reference>
<dbReference type="Proteomes" id="UP000176228">
    <property type="component" value="Unassembled WGS sequence"/>
</dbReference>
<name>A0A1F6BCK2_9BACT</name>
<evidence type="ECO:0000313" key="2">
    <source>
        <dbReference type="EMBL" id="OGG34655.1"/>
    </source>
</evidence>
<evidence type="ECO:0008006" key="4">
    <source>
        <dbReference type="Google" id="ProtNLM"/>
    </source>
</evidence>
<evidence type="ECO:0000313" key="3">
    <source>
        <dbReference type="Proteomes" id="UP000176228"/>
    </source>
</evidence>
<feature type="transmembrane region" description="Helical" evidence="1">
    <location>
        <begin position="12"/>
        <end position="35"/>
    </location>
</feature>
<comment type="caution">
    <text evidence="2">The sequence shown here is derived from an EMBL/GenBank/DDBJ whole genome shotgun (WGS) entry which is preliminary data.</text>
</comment>
<protein>
    <recommendedName>
        <fullName evidence="4">LytR/CpsA/Psr regulator C-terminal domain-containing protein</fullName>
    </recommendedName>
</protein>
<dbReference type="AlphaFoldDB" id="A0A1F6BCK2"/>
<dbReference type="STRING" id="1798391.A2968_01620"/>
<sequence>MALNEYDFKKIGLFLLYLLIFFAAVSGSVGSLFYYSKYKDTEERLKQATLASGDNVNAIIAKVGKLIKLPEDELPTIATISDLDKLKGQPFFARAKVGDKVLLYTQAKKAILYDPKDNVIIEVGPLVMPSGSPAPSISGKSELTRVSATPAVAGASVSAGIQVAILNGTKDDSLANTFARDLAKKMPEILIVSSAKAKIDSYEKTLIVDLFSQKSRDLPELAKAAGAEIADLPPGETKPLNADILIILGRDLLAQP</sequence>
<evidence type="ECO:0000256" key="1">
    <source>
        <dbReference type="SAM" id="Phobius"/>
    </source>
</evidence>
<proteinExistence type="predicted"/>
<accession>A0A1F6BCK2</accession>
<gene>
    <name evidence="2" type="ORF">A2968_01620</name>
</gene>
<dbReference type="EMBL" id="MFJU01000031">
    <property type="protein sequence ID" value="OGG34655.1"/>
    <property type="molecule type" value="Genomic_DNA"/>
</dbReference>